<accession>A0AC60W5E3</accession>
<dbReference type="EMBL" id="JACENC010000343">
    <property type="protein sequence ID" value="MBA4455025.1"/>
    <property type="molecule type" value="Genomic_DNA"/>
</dbReference>
<sequence>MKKIFLSLFLILMLFPISSSFSQKSDTLSTLSVVLTSEAPFVYQDDEGYTIVVGNVENKNEITSVTNVQLVVNFYDETGFEPLETVRSSTILEVIPESGTSPYMIKSSSPNPNITQVSIFLEGFSPSSSKSQQLEVESSSVVLDEKLKISGVLTNGGSPITNTTVHIAFYDSFIPPRLVGVSTIPIGDIAANEKVDFYFNEEIDSRAVNFQIFAQSDVFYSNVIDENVPEQLTRLVTISNTSLKDTEGNRLAEINVGSTVNIHSDVWVQFSSDPTTNETPYRYYVQVKESGDKPYVEFLGKFDGRFIGTGSQSIAIDWIPENSGVYFIETFVWDRSNIPIAQKGPIVLIVVN</sequence>
<evidence type="ECO:0000313" key="1">
    <source>
        <dbReference type="EMBL" id="MBA4455025.1"/>
    </source>
</evidence>
<reference evidence="1 2" key="1">
    <citation type="journal article" date="2020" name="Appl. Environ. Microbiol.">
        <title>Genomic Characteristics of a Novel Species of Ammonia-Oxidizing Archaea from the Jiulong River Estuary.</title>
        <authorList>
            <person name="Zou D."/>
            <person name="Wan R."/>
            <person name="Han L."/>
            <person name="Xu M.N."/>
            <person name="Liu Y."/>
            <person name="Liu H."/>
            <person name="Kao S.J."/>
            <person name="Li M."/>
        </authorList>
    </citation>
    <scope>NUCLEOTIDE SEQUENCE [LARGE SCALE GENOMIC DNA]</scope>
    <source>
        <strain evidence="1">W2bin3</strain>
    </source>
</reference>
<name>A0AC60W5E3_9ARCH</name>
<evidence type="ECO:0000313" key="2">
    <source>
        <dbReference type="Proteomes" id="UP000526786"/>
    </source>
</evidence>
<dbReference type="Proteomes" id="UP000526786">
    <property type="component" value="Unassembled WGS sequence"/>
</dbReference>
<gene>
    <name evidence="1" type="ORF">H2B05_08855</name>
</gene>
<organism evidence="1 2">
    <name type="scientific">Candidatus Nitrosomaritimum aestuariumsis</name>
    <dbReference type="NCBI Taxonomy" id="3342354"/>
    <lineage>
        <taxon>Archaea</taxon>
        <taxon>Nitrososphaerota</taxon>
        <taxon>Nitrososphaeria</taxon>
        <taxon>Nitrosopumilales</taxon>
        <taxon>Nitrosopumilaceae</taxon>
        <taxon>Candidatus Nitrosomaritimum</taxon>
    </lineage>
</organism>
<protein>
    <submittedName>
        <fullName evidence="1">Uncharacterized protein</fullName>
    </submittedName>
</protein>
<proteinExistence type="predicted"/>
<comment type="caution">
    <text evidence="1">The sequence shown here is derived from an EMBL/GenBank/DDBJ whole genome shotgun (WGS) entry which is preliminary data.</text>
</comment>